<organism evidence="1 2">
    <name type="scientific">Anabaena azotica FACHB-119</name>
    <dbReference type="NCBI Taxonomy" id="947527"/>
    <lineage>
        <taxon>Bacteria</taxon>
        <taxon>Bacillati</taxon>
        <taxon>Cyanobacteriota</taxon>
        <taxon>Cyanophyceae</taxon>
        <taxon>Nostocales</taxon>
        <taxon>Nostocaceae</taxon>
        <taxon>Anabaena</taxon>
        <taxon>Anabaena azotica</taxon>
    </lineage>
</organism>
<sequence>MTKITIYPEYMRQFGKAQGSTFCLVTNSRLINQFILHKGNKYKNYKIISYDPEDNFTEIIRNQTPEMSHILVIAPDCYFRSPDPLELGNYRKLCVMPCNSTPTSVEAINHFLHSAKRINPYEHEKVAEQLFINFAEATQIKFIDEQYKTVCEFQHLNDYLQWHEQIGELNWGEQQLFPAGEISVLPVELFALNLNSRLEMNGELALKGIPIVHSGICSFLPEDQARIFQDLSKIQEHAVIVSLYKGFITKIEASHPDAKLAADMLNAMCEVDSRYRVIVEIGFSINNTFKLFPENCAMNEVYAATTNGTVHFGIGLIPHTQYHVDIICPFIKVLGKNEQLIFGGMIS</sequence>
<dbReference type="RefSeq" id="WP_190472665.1">
    <property type="nucleotide sequence ID" value="NZ_JACJSG010000016.1"/>
</dbReference>
<reference evidence="1 2" key="1">
    <citation type="journal article" date="2020" name="ISME J.">
        <title>Comparative genomics reveals insights into cyanobacterial evolution and habitat adaptation.</title>
        <authorList>
            <person name="Chen M.Y."/>
            <person name="Teng W.K."/>
            <person name="Zhao L."/>
            <person name="Hu C.X."/>
            <person name="Zhou Y.K."/>
            <person name="Han B.P."/>
            <person name="Song L.R."/>
            <person name="Shu W.S."/>
        </authorList>
    </citation>
    <scope>NUCLEOTIDE SEQUENCE [LARGE SCALE GENOMIC DNA]</scope>
    <source>
        <strain evidence="1 2">FACHB-119</strain>
    </source>
</reference>
<dbReference type="Proteomes" id="UP000661112">
    <property type="component" value="Unassembled WGS sequence"/>
</dbReference>
<name>A0ABR8D751_9NOST</name>
<evidence type="ECO:0000313" key="1">
    <source>
        <dbReference type="EMBL" id="MBD2501578.1"/>
    </source>
</evidence>
<comment type="caution">
    <text evidence="1">The sequence shown here is derived from an EMBL/GenBank/DDBJ whole genome shotgun (WGS) entry which is preliminary data.</text>
</comment>
<proteinExistence type="predicted"/>
<gene>
    <name evidence="1" type="ORF">H6G83_13360</name>
</gene>
<protein>
    <submittedName>
        <fullName evidence="1">Uncharacterized protein</fullName>
    </submittedName>
</protein>
<evidence type="ECO:0000313" key="2">
    <source>
        <dbReference type="Proteomes" id="UP000661112"/>
    </source>
</evidence>
<accession>A0ABR8D751</accession>
<dbReference type="EMBL" id="JACJSG010000016">
    <property type="protein sequence ID" value="MBD2501578.1"/>
    <property type="molecule type" value="Genomic_DNA"/>
</dbReference>
<keyword evidence="2" id="KW-1185">Reference proteome</keyword>